<sequence length="189" mass="21751">MANNKREDILKAALTLFAERKYDGTTVPMIAERAQVGAGTIYRYFESKEVLVNELFQECVKSLSDRLSSNLLNPEYDLRHQFHLIFRRLTQFADERIDALLFLDSHHNAYYLNEQSHRVFSEMLELFRQLLENGKNDGTIGALQSDAMIAIVWGAFVHVFKTIRVGVLEQSAELLAGVEESCWNAIKRH</sequence>
<keyword evidence="5" id="KW-1185">Reference proteome</keyword>
<name>A0ABV8S5C7_9BACL</name>
<gene>
    <name evidence="4" type="ORF">ACFO1S_02600</name>
</gene>
<dbReference type="InterPro" id="IPR001647">
    <property type="entry name" value="HTH_TetR"/>
</dbReference>
<dbReference type="InterPro" id="IPR009057">
    <property type="entry name" value="Homeodomain-like_sf"/>
</dbReference>
<dbReference type="PANTHER" id="PTHR30055">
    <property type="entry name" value="HTH-TYPE TRANSCRIPTIONAL REGULATOR RUTR"/>
    <property type="match status" value="1"/>
</dbReference>
<keyword evidence="1 2" id="KW-0238">DNA-binding</keyword>
<dbReference type="Gene3D" id="1.10.357.10">
    <property type="entry name" value="Tetracycline Repressor, domain 2"/>
    <property type="match status" value="1"/>
</dbReference>
<comment type="caution">
    <text evidence="4">The sequence shown here is derived from an EMBL/GenBank/DDBJ whole genome shotgun (WGS) entry which is preliminary data.</text>
</comment>
<dbReference type="InterPro" id="IPR036271">
    <property type="entry name" value="Tet_transcr_reg_TetR-rel_C_sf"/>
</dbReference>
<evidence type="ECO:0000259" key="3">
    <source>
        <dbReference type="PROSITE" id="PS50977"/>
    </source>
</evidence>
<feature type="DNA-binding region" description="H-T-H motif" evidence="2">
    <location>
        <begin position="26"/>
        <end position="45"/>
    </location>
</feature>
<dbReference type="EMBL" id="JBHSED010000003">
    <property type="protein sequence ID" value="MFC4302330.1"/>
    <property type="molecule type" value="Genomic_DNA"/>
</dbReference>
<evidence type="ECO:0000256" key="2">
    <source>
        <dbReference type="PROSITE-ProRule" id="PRU00335"/>
    </source>
</evidence>
<reference evidence="5" key="1">
    <citation type="journal article" date="2019" name="Int. J. Syst. Evol. Microbiol.">
        <title>The Global Catalogue of Microorganisms (GCM) 10K type strain sequencing project: providing services to taxonomists for standard genome sequencing and annotation.</title>
        <authorList>
            <consortium name="The Broad Institute Genomics Platform"/>
            <consortium name="The Broad Institute Genome Sequencing Center for Infectious Disease"/>
            <person name="Wu L."/>
            <person name="Ma J."/>
        </authorList>
    </citation>
    <scope>NUCLEOTIDE SEQUENCE [LARGE SCALE GENOMIC DNA]</scope>
    <source>
        <strain evidence="5">CGMCC 4.1641</strain>
    </source>
</reference>
<dbReference type="InterPro" id="IPR050109">
    <property type="entry name" value="HTH-type_TetR-like_transc_reg"/>
</dbReference>
<protein>
    <submittedName>
        <fullName evidence="4">TetR/AcrR family transcriptional regulator</fullName>
    </submittedName>
</protein>
<dbReference type="PROSITE" id="PS50977">
    <property type="entry name" value="HTH_TETR_2"/>
    <property type="match status" value="1"/>
</dbReference>
<accession>A0ABV8S5C7</accession>
<evidence type="ECO:0000313" key="5">
    <source>
        <dbReference type="Proteomes" id="UP001595755"/>
    </source>
</evidence>
<organism evidence="4 5">
    <name type="scientific">Cohnella boryungensis</name>
    <dbReference type="NCBI Taxonomy" id="768479"/>
    <lineage>
        <taxon>Bacteria</taxon>
        <taxon>Bacillati</taxon>
        <taxon>Bacillota</taxon>
        <taxon>Bacilli</taxon>
        <taxon>Bacillales</taxon>
        <taxon>Paenibacillaceae</taxon>
        <taxon>Cohnella</taxon>
    </lineage>
</organism>
<dbReference type="PRINTS" id="PR00455">
    <property type="entry name" value="HTHTETR"/>
</dbReference>
<dbReference type="PANTHER" id="PTHR30055:SF207">
    <property type="entry name" value="HTH-TYPE TRANSCRIPTIONAL REPRESSOR FATR"/>
    <property type="match status" value="1"/>
</dbReference>
<dbReference type="Pfam" id="PF16295">
    <property type="entry name" value="TetR_C_10"/>
    <property type="match status" value="1"/>
</dbReference>
<evidence type="ECO:0000256" key="1">
    <source>
        <dbReference type="ARBA" id="ARBA00023125"/>
    </source>
</evidence>
<dbReference type="RefSeq" id="WP_204600798.1">
    <property type="nucleotide sequence ID" value="NZ_JBHSED010000003.1"/>
</dbReference>
<dbReference type="InterPro" id="IPR032551">
    <property type="entry name" value="BscR_C"/>
</dbReference>
<dbReference type="Pfam" id="PF00440">
    <property type="entry name" value="TetR_N"/>
    <property type="match status" value="1"/>
</dbReference>
<dbReference type="SUPFAM" id="SSF48498">
    <property type="entry name" value="Tetracyclin repressor-like, C-terminal domain"/>
    <property type="match status" value="1"/>
</dbReference>
<dbReference type="SUPFAM" id="SSF46689">
    <property type="entry name" value="Homeodomain-like"/>
    <property type="match status" value="1"/>
</dbReference>
<feature type="domain" description="HTH tetR-type" evidence="3">
    <location>
        <begin position="3"/>
        <end position="63"/>
    </location>
</feature>
<dbReference type="Proteomes" id="UP001595755">
    <property type="component" value="Unassembled WGS sequence"/>
</dbReference>
<proteinExistence type="predicted"/>
<evidence type="ECO:0000313" key="4">
    <source>
        <dbReference type="EMBL" id="MFC4302330.1"/>
    </source>
</evidence>